<comment type="caution">
    <text evidence="1">The sequence shown here is derived from an EMBL/GenBank/DDBJ whole genome shotgun (WGS) entry which is preliminary data.</text>
</comment>
<accession>A0A5C8ZXZ4</accession>
<evidence type="ECO:0000313" key="1">
    <source>
        <dbReference type="EMBL" id="TXS92111.1"/>
    </source>
</evidence>
<name>A0A5C8ZXZ4_9GAMM</name>
<dbReference type="EMBL" id="VRZA01000005">
    <property type="protein sequence ID" value="TXS92111.1"/>
    <property type="molecule type" value="Genomic_DNA"/>
</dbReference>
<dbReference type="RefSeq" id="WP_148069350.1">
    <property type="nucleotide sequence ID" value="NZ_VRZA01000005.1"/>
</dbReference>
<proteinExistence type="predicted"/>
<keyword evidence="2" id="KW-1185">Reference proteome</keyword>
<organism evidence="1 2">
    <name type="scientific">Parahaliea maris</name>
    <dbReference type="NCBI Taxonomy" id="2716870"/>
    <lineage>
        <taxon>Bacteria</taxon>
        <taxon>Pseudomonadati</taxon>
        <taxon>Pseudomonadota</taxon>
        <taxon>Gammaproteobacteria</taxon>
        <taxon>Cellvibrionales</taxon>
        <taxon>Halieaceae</taxon>
        <taxon>Parahaliea</taxon>
    </lineage>
</organism>
<reference evidence="1 2" key="1">
    <citation type="submission" date="2019-08" db="EMBL/GenBank/DDBJ databases">
        <title>Parahaliea maris sp. nov., isolated from the surface seawater.</title>
        <authorList>
            <person name="Liu Y."/>
        </authorList>
    </citation>
    <scope>NUCLEOTIDE SEQUENCE [LARGE SCALE GENOMIC DNA]</scope>
    <source>
        <strain evidence="1 2">HSLHS9</strain>
    </source>
</reference>
<evidence type="ECO:0000313" key="2">
    <source>
        <dbReference type="Proteomes" id="UP000321039"/>
    </source>
</evidence>
<dbReference type="AlphaFoldDB" id="A0A5C8ZXZ4"/>
<dbReference type="SUPFAM" id="SSF109604">
    <property type="entry name" value="HD-domain/PDEase-like"/>
    <property type="match status" value="1"/>
</dbReference>
<sequence length="298" mass="32940">MSTCRAPHLDVSESVDVTRPAAVAEALCELFSRRYPGHPTAIIERLVDDFARLYRGDYPGFHACDVKYHDVQHVLDVTLAMARLMDGYEQAAPEAARLGPEQALTGICAALFHDAGYIRRTHDTRHGNGAAYTRIHVNRSARWLREYLPGIGLGRLAGPASRIVMFTNCSRDPATVPTRTPAERLLGELLGTADLMAQLADVCYVQKCRDYLFDEFVEGGIAGSRAEGYLGSTYRTANDLLKSTPAFIRWAIRERLEEGFHGAYHYVEPQFGGANPYMEAIADNYARLEASLSHSASA</sequence>
<protein>
    <recommendedName>
        <fullName evidence="3">HD/PDEase domain-containing protein</fullName>
    </recommendedName>
</protein>
<dbReference type="Proteomes" id="UP000321039">
    <property type="component" value="Unassembled WGS sequence"/>
</dbReference>
<dbReference type="Gene3D" id="1.10.3210.10">
    <property type="entry name" value="Hypothetical protein af1432"/>
    <property type="match status" value="1"/>
</dbReference>
<gene>
    <name evidence="1" type="ORF">FV139_15420</name>
</gene>
<evidence type="ECO:0008006" key="3">
    <source>
        <dbReference type="Google" id="ProtNLM"/>
    </source>
</evidence>